<proteinExistence type="predicted"/>
<feature type="domain" description="UGGT thioredoxin-like" evidence="7">
    <location>
        <begin position="32"/>
        <end position="226"/>
    </location>
</feature>
<dbReference type="InterPro" id="IPR040497">
    <property type="entry name" value="Glyco_transf_24"/>
</dbReference>
<keyword evidence="12" id="KW-1185">Reference proteome</keyword>
<evidence type="ECO:0000259" key="9">
    <source>
        <dbReference type="Pfam" id="PF18402"/>
    </source>
</evidence>
<gene>
    <name evidence="11" type="ORF">M9Y10_009416</name>
</gene>
<feature type="domain" description="UGGT thioredoxin-like" evidence="8">
    <location>
        <begin position="295"/>
        <end position="400"/>
    </location>
</feature>
<dbReference type="EMBL" id="JAPFFF010000015">
    <property type="protein sequence ID" value="KAK8866453.1"/>
    <property type="molecule type" value="Genomic_DNA"/>
</dbReference>
<keyword evidence="4" id="KW-0256">Endoplasmic reticulum</keyword>
<evidence type="ECO:0000259" key="10">
    <source>
        <dbReference type="Pfam" id="PF18404"/>
    </source>
</evidence>
<dbReference type="Pfam" id="PF18404">
    <property type="entry name" value="Glyco_transf_24"/>
    <property type="match status" value="1"/>
</dbReference>
<protein>
    <submittedName>
        <fullName evidence="11">Uncharacterized protein</fullName>
    </submittedName>
</protein>
<feature type="region of interest" description="Disordered" evidence="6">
    <location>
        <begin position="1496"/>
        <end position="1516"/>
    </location>
</feature>
<evidence type="ECO:0000256" key="3">
    <source>
        <dbReference type="ARBA" id="ARBA00022729"/>
    </source>
</evidence>
<keyword evidence="5" id="KW-0325">Glycoprotein</keyword>
<dbReference type="Pfam" id="PF06427">
    <property type="entry name" value="UDP-g_GGTase"/>
    <property type="match status" value="1"/>
</dbReference>
<dbReference type="Pfam" id="PF18400">
    <property type="entry name" value="Thioredoxin_12"/>
    <property type="match status" value="1"/>
</dbReference>
<feature type="domain" description="Glucosyltransferase 24 catalytic" evidence="10">
    <location>
        <begin position="1210"/>
        <end position="1477"/>
    </location>
</feature>
<sequence length="1516" mass="176788">MDFFIYFVIFSFSKILKDRNLSITLDGNWPDTPLLAEASAFIADVNGEAYWTFLRGLQKFLKGNNSNADNFRLPHSIDEIRSYSLDFLSDEQRYLLELSLLTRSYSPRIEMYRQIALNYSTNQIISKSSFSSDHIDFEKVQNFALYSNEIFINIDELDKELNNSAYSRKKKSKPVVFPFEPRYGNGRDTVIVYCPIDSALLYDYLELFTKYELEFSFVYRPISSSDAPVNSKNNIKFRGYGFEARPFNYSMTYSKTNQADKKDNDLIFDTKFDSPDSKLIKQKSIIPGSSWPNFTTLPTQLIQFSKTTSDPFGTLLEVTENFPLFATNISKMPIIPSITEKINDRPEKVIAGTSAIYVNGRHVKTNDVYHILQASLDELRIGQMLREHFGLTKESLKKSLNLLPESQPPRNVVIDYRSSFMYSINDIETGKAYQNWTSSLTSLMTKNIPNQRIRRNLFNVVFLIDPIDNSDLKILSWMDEQMRLAAPFRFSYFVTPRNNSRFAKRVLYAWAHIRLRYGPEKGHQFLLNARKLLEKENNKGDSESRFHSGGKIKETHFRTVYQNSVGSKSPKWQSLEELFNPKSRESKHLRKMRNHLEHLGVSGPGLFFNGKFYPGKRGDKNIQQYFIESLPRLRKLYMLHRFGENSNRNSQQKTSTKKTEKNSKTSKKTTKTEVSTKLDTIDYILTGDDVYHRFNPLVQHRDKSPSEFIPLIMQSFHFQREFMMWAKSLRYNISTVNKSSKTSSSSRDEVKFATFWVFVGEELSNSIESRSIAGEIESYITTLMPSDARLAFFCDGGLHQIAMNAMPPPFVQDLLQLKPDEITIVLNGRVIRIKGRTIYEWTYEDFDILLKWEHHRSISMVKSFFSNEGDVDFNYEALGDADVDSIDSSFHSQLALYLSLVYGYSFHNGILRYPVEISGIFAENSKSSANSNLNNNLRKVEIMKSPVVMNYENEDSQLQYSVILNPFHINFQQIAPIVKYLRDSKAFSVRIYINFDKDSERKEFPTNLRGFHRFLLKDENLNDSDDSVGITFDRFDSNIIYSIIPHVPENWMIIPTQAKFDLDNFKITDYKPGETIEAKYRLSSILVEGSALDEQYIPVHGLRIVLDMNSNEDNEFERLRKRGRFESLSIKTMGYFQLQSQPGIWHLTLGEGPSQTVYNISSSNQIIVSSFVPHWVTMLVHHNEGMTRYNVYNLPKIYRENDSNSNPNVVHIFSVVSGQLYEKLVKIMMVSALKTTKSRVHFWFLQNFISAQFKEDLKEMASKYSFEYDFVQYHWPNWVPRQYERQRVIWGNKILFIDALFPMNLSRVIYIDADAVVRGDLMRLMKIDLKGRPYGFVPFCTSRKEMAKYHFWKKGYWKRHLGNTQKYHISAMFVVDLDRFRRMGAGDKLRKHYKKIVGNSQSLANLDQDLPNDAQDEVPIYSLPKKWLWCCTWCSEYEKDDAMIIDLANNPKTKMPKVEMAKKFIEEWPLLNQEAENFRNSSFFVRYNLSKIREEHRKITGNEKPTPSPKPHDDEL</sequence>
<feature type="domain" description="UGGT thioredoxin-like" evidence="9">
    <location>
        <begin position="415"/>
        <end position="647"/>
    </location>
</feature>
<name>A0ABR2IQ48_9EUKA</name>
<keyword evidence="3" id="KW-0732">Signal</keyword>
<reference evidence="11 12" key="1">
    <citation type="submission" date="2024-04" db="EMBL/GenBank/DDBJ databases">
        <title>Tritrichomonas musculus Genome.</title>
        <authorList>
            <person name="Alves-Ferreira E."/>
            <person name="Grigg M."/>
            <person name="Lorenzi H."/>
            <person name="Galac M."/>
        </authorList>
    </citation>
    <scope>NUCLEOTIDE SEQUENCE [LARGE SCALE GENOMIC DNA]</scope>
    <source>
        <strain evidence="11 12">EAF2021</strain>
    </source>
</reference>
<evidence type="ECO:0000313" key="12">
    <source>
        <dbReference type="Proteomes" id="UP001470230"/>
    </source>
</evidence>
<dbReference type="PANTHER" id="PTHR11226:SF0">
    <property type="entry name" value="UDP-GLUCOSE:GLYCOPROTEIN GLUCOSYLTRANSFERASE"/>
    <property type="match status" value="1"/>
</dbReference>
<dbReference type="Pfam" id="PF18402">
    <property type="entry name" value="Thioredoxin_14"/>
    <property type="match status" value="1"/>
</dbReference>
<evidence type="ECO:0000256" key="4">
    <source>
        <dbReference type="ARBA" id="ARBA00022824"/>
    </source>
</evidence>
<evidence type="ECO:0000313" key="11">
    <source>
        <dbReference type="EMBL" id="KAK8866453.1"/>
    </source>
</evidence>
<dbReference type="InterPro" id="IPR009448">
    <property type="entry name" value="UDP-g_GGtrans"/>
</dbReference>
<dbReference type="PANTHER" id="PTHR11226">
    <property type="entry name" value="UDP-GLUCOSE GLYCOPROTEIN:GLUCOSYLTRANSFERASE"/>
    <property type="match status" value="1"/>
</dbReference>
<dbReference type="SUPFAM" id="SSF53448">
    <property type="entry name" value="Nucleotide-diphospho-sugar transferases"/>
    <property type="match status" value="1"/>
</dbReference>
<evidence type="ECO:0000259" key="8">
    <source>
        <dbReference type="Pfam" id="PF18401"/>
    </source>
</evidence>
<dbReference type="InterPro" id="IPR040692">
    <property type="entry name" value="UGGT_TRXL_3"/>
</dbReference>
<dbReference type="InterPro" id="IPR040693">
    <property type="entry name" value="UGGT_TRXL_1"/>
</dbReference>
<organism evidence="11 12">
    <name type="scientific">Tritrichomonas musculus</name>
    <dbReference type="NCBI Taxonomy" id="1915356"/>
    <lineage>
        <taxon>Eukaryota</taxon>
        <taxon>Metamonada</taxon>
        <taxon>Parabasalia</taxon>
        <taxon>Tritrichomonadida</taxon>
        <taxon>Tritrichomonadidae</taxon>
        <taxon>Tritrichomonas</taxon>
    </lineage>
</organism>
<evidence type="ECO:0000256" key="1">
    <source>
        <dbReference type="ARBA" id="ARBA00001913"/>
    </source>
</evidence>
<comment type="cofactor">
    <cofactor evidence="1">
        <name>Ca(2+)</name>
        <dbReference type="ChEBI" id="CHEBI:29108"/>
    </cofactor>
</comment>
<evidence type="ECO:0000256" key="5">
    <source>
        <dbReference type="ARBA" id="ARBA00023180"/>
    </source>
</evidence>
<evidence type="ECO:0000259" key="7">
    <source>
        <dbReference type="Pfam" id="PF18400"/>
    </source>
</evidence>
<dbReference type="Pfam" id="PF18401">
    <property type="entry name" value="Thioredoxin_13"/>
    <property type="match status" value="1"/>
</dbReference>
<accession>A0ABR2IQ48</accession>
<dbReference type="Gene3D" id="3.90.550.10">
    <property type="entry name" value="Spore Coat Polysaccharide Biosynthesis Protein SpsA, Chain A"/>
    <property type="match status" value="1"/>
</dbReference>
<evidence type="ECO:0000256" key="2">
    <source>
        <dbReference type="ARBA" id="ARBA00004319"/>
    </source>
</evidence>
<dbReference type="Proteomes" id="UP001470230">
    <property type="component" value="Unassembled WGS sequence"/>
</dbReference>
<dbReference type="InterPro" id="IPR040694">
    <property type="entry name" value="UGGT_TRXL_2"/>
</dbReference>
<feature type="region of interest" description="Disordered" evidence="6">
    <location>
        <begin position="642"/>
        <end position="672"/>
    </location>
</feature>
<comment type="caution">
    <text evidence="11">The sequence shown here is derived from an EMBL/GenBank/DDBJ whole genome shotgun (WGS) entry which is preliminary data.</text>
</comment>
<dbReference type="InterPro" id="IPR029044">
    <property type="entry name" value="Nucleotide-diphossugar_trans"/>
</dbReference>
<evidence type="ECO:0000256" key="6">
    <source>
        <dbReference type="SAM" id="MobiDB-lite"/>
    </source>
</evidence>
<comment type="subcellular location">
    <subcellularLocation>
        <location evidence="2">Endoplasmic reticulum lumen</location>
    </subcellularLocation>
</comment>